<gene>
    <name evidence="1" type="ORF">VKT23_002250</name>
</gene>
<name>A0ABR1K1G1_9AGAR</name>
<reference evidence="1 2" key="1">
    <citation type="submission" date="2024-01" db="EMBL/GenBank/DDBJ databases">
        <title>A draft genome for the cacao thread blight pathogen Marasmiellus scandens.</title>
        <authorList>
            <person name="Baruah I.K."/>
            <person name="Leung J."/>
            <person name="Bukari Y."/>
            <person name="Amoako-Attah I."/>
            <person name="Meinhardt L.W."/>
            <person name="Bailey B.A."/>
            <person name="Cohen S.P."/>
        </authorList>
    </citation>
    <scope>NUCLEOTIDE SEQUENCE [LARGE SCALE GENOMIC DNA]</scope>
    <source>
        <strain evidence="1 2">GH-19</strain>
    </source>
</reference>
<keyword evidence="2" id="KW-1185">Reference proteome</keyword>
<sequence length="174" mass="19305">MEAHRPTGDTPFLVYSKSQSYFRPGFDGRAMQAPSIVYFPESPESNAFTAVVHPLLSVRAAIYVIPHSYPHIVMKSLLKTQLLLGLRPVVPVDDKYVSSISNASQDIQLSTSLAIRVWSLDVSPQLGVTTPHRVCQWRVSGFMSWNLSMPRHLPARGSEVLACGIDVIRESSKL</sequence>
<comment type="caution">
    <text evidence="1">The sequence shown here is derived from an EMBL/GenBank/DDBJ whole genome shotgun (WGS) entry which is preliminary data.</text>
</comment>
<proteinExistence type="predicted"/>
<protein>
    <submittedName>
        <fullName evidence="1">Uncharacterized protein</fullName>
    </submittedName>
</protein>
<dbReference type="EMBL" id="JBANRG010000002">
    <property type="protein sequence ID" value="KAK7470833.1"/>
    <property type="molecule type" value="Genomic_DNA"/>
</dbReference>
<accession>A0ABR1K1G1</accession>
<evidence type="ECO:0000313" key="2">
    <source>
        <dbReference type="Proteomes" id="UP001498398"/>
    </source>
</evidence>
<dbReference type="Proteomes" id="UP001498398">
    <property type="component" value="Unassembled WGS sequence"/>
</dbReference>
<evidence type="ECO:0000313" key="1">
    <source>
        <dbReference type="EMBL" id="KAK7470833.1"/>
    </source>
</evidence>
<organism evidence="1 2">
    <name type="scientific">Marasmiellus scandens</name>
    <dbReference type="NCBI Taxonomy" id="2682957"/>
    <lineage>
        <taxon>Eukaryota</taxon>
        <taxon>Fungi</taxon>
        <taxon>Dikarya</taxon>
        <taxon>Basidiomycota</taxon>
        <taxon>Agaricomycotina</taxon>
        <taxon>Agaricomycetes</taxon>
        <taxon>Agaricomycetidae</taxon>
        <taxon>Agaricales</taxon>
        <taxon>Marasmiineae</taxon>
        <taxon>Omphalotaceae</taxon>
        <taxon>Marasmiellus</taxon>
    </lineage>
</organism>